<proteinExistence type="predicted"/>
<evidence type="ECO:0000313" key="6">
    <source>
        <dbReference type="Proteomes" id="UP000603141"/>
    </source>
</evidence>
<comment type="caution">
    <text evidence="5">The sequence shown here is derived from an EMBL/GenBank/DDBJ whole genome shotgun (WGS) entry which is preliminary data.</text>
</comment>
<dbReference type="InterPro" id="IPR052940">
    <property type="entry name" value="Carb_Esterase_6"/>
</dbReference>
<gene>
    <name evidence="5" type="ORF">JIN85_03455</name>
</gene>
<evidence type="ECO:0000256" key="1">
    <source>
        <dbReference type="ARBA" id="ARBA00022801"/>
    </source>
</evidence>
<dbReference type="InterPro" id="IPR013320">
    <property type="entry name" value="ConA-like_dom_sf"/>
</dbReference>
<evidence type="ECO:0000313" key="5">
    <source>
        <dbReference type="EMBL" id="MBK1881456.1"/>
    </source>
</evidence>
<name>A0A934S2W5_9BACT</name>
<dbReference type="Proteomes" id="UP000603141">
    <property type="component" value="Unassembled WGS sequence"/>
</dbReference>
<evidence type="ECO:0000256" key="3">
    <source>
        <dbReference type="SAM" id="SignalP"/>
    </source>
</evidence>
<keyword evidence="6" id="KW-1185">Reference proteome</keyword>
<evidence type="ECO:0000259" key="4">
    <source>
        <dbReference type="Pfam" id="PF03629"/>
    </source>
</evidence>
<dbReference type="SUPFAM" id="SSF49899">
    <property type="entry name" value="Concanavalin A-like lectins/glucanases"/>
    <property type="match status" value="2"/>
</dbReference>
<dbReference type="InterPro" id="IPR036514">
    <property type="entry name" value="SGNH_hydro_sf"/>
</dbReference>
<dbReference type="EMBL" id="JAENIJ010000004">
    <property type="protein sequence ID" value="MBK1881456.1"/>
    <property type="molecule type" value="Genomic_DNA"/>
</dbReference>
<reference evidence="5" key="1">
    <citation type="submission" date="2021-01" db="EMBL/GenBank/DDBJ databases">
        <title>Modified the classification status of verrucomicrobia.</title>
        <authorList>
            <person name="Feng X."/>
        </authorList>
    </citation>
    <scope>NUCLEOTIDE SEQUENCE</scope>
    <source>
        <strain evidence="5">KCTC 22041</strain>
    </source>
</reference>
<dbReference type="Gene3D" id="2.60.120.200">
    <property type="match status" value="2"/>
</dbReference>
<dbReference type="PANTHER" id="PTHR31988">
    <property type="entry name" value="ESTERASE, PUTATIVE (DUF303)-RELATED"/>
    <property type="match status" value="1"/>
</dbReference>
<keyword evidence="1" id="KW-0378">Hydrolase</keyword>
<dbReference type="Pfam" id="PF13385">
    <property type="entry name" value="Laminin_G_3"/>
    <property type="match status" value="2"/>
</dbReference>
<accession>A0A934S2W5</accession>
<dbReference type="SUPFAM" id="SSF52266">
    <property type="entry name" value="SGNH hydrolase"/>
    <property type="match status" value="1"/>
</dbReference>
<evidence type="ECO:0000256" key="2">
    <source>
        <dbReference type="SAM" id="MobiDB-lite"/>
    </source>
</evidence>
<feature type="domain" description="Sialate O-acetylesterase" evidence="4">
    <location>
        <begin position="453"/>
        <end position="693"/>
    </location>
</feature>
<dbReference type="GO" id="GO:0016788">
    <property type="term" value="F:hydrolase activity, acting on ester bonds"/>
    <property type="evidence" value="ECO:0007669"/>
    <property type="project" value="UniProtKB-ARBA"/>
</dbReference>
<feature type="region of interest" description="Disordered" evidence="2">
    <location>
        <begin position="714"/>
        <end position="738"/>
    </location>
</feature>
<sequence>MKFLRFGLLAGFFLPACASAGVLAHYSFDSDFSDSSGNSQNATLVDADTSGNSGIITSAGDFAFGGGAMDFSSDRDYLDVPTTSFASGSSYTIAFWARKTAGDTGNPAQWDMVIGDRENANYFIALNDTTGAGLRWRGISSATNQQADFTLTKDYAWHHYAVVAAGTTVSLYLDGALISTETGKDTAFHYNTIGEAYLATNNFDFHGQIDEMWVLDEALDAASVNTLYTSNTVEDDGAFQGFQYHFDGDFTDSGISANDGTPGGAAAITTDSAAIAAGSGALSLDGADDSKVSLATPGSYDSTHPWTATWWARRTVLGADQGMVMGKAGNSGDFIWLNDKFTGLRFRSSNSTNFDFDTPIDSELRHYALVADGAGNLNLYLDGQLTQTLTGNTSFAVDTIGAGYPTSSLHYNFNGTLDEVRLSPVALGAEQIEAIYEEEKPEETSPEISRLIIVLQGGQSNSDGRATITGLPAELQAAQSDVDFYYRVEGGTAKLTTLRPGLSESSQFGPEITLGRHMANLYANETGTRVAIIKYANGGTNLNVQWKAGGTATTSGDGTEYVAFQETVTSGLAALAAKYPNATLELESMVWMQGESDAVSGWADLYQANLTAFIADVRLTYGSNLPFVIGRLSSKQTSLTSSYLKTVQAAQDAVAAADPLTSIFNTDSFELNSDNLHFSANGQQDMGSAFAAKTAYYGWVVDTFSNEDIQAGLAEPDADRDGDGQSNEMEFLGASDPYSSTSQFNATFLKDGPDSGIISHPSSAYRLYTVEKLLEDGSGWEEILTSTPGTGEMMNQTLEATGSRGIYRVTVALP</sequence>
<keyword evidence="3" id="KW-0732">Signal</keyword>
<dbReference type="Pfam" id="PF03629">
    <property type="entry name" value="SASA"/>
    <property type="match status" value="1"/>
</dbReference>
<feature type="chain" id="PRO_5037596626" description="Sialate O-acetylesterase domain-containing protein" evidence="3">
    <location>
        <begin position="21"/>
        <end position="814"/>
    </location>
</feature>
<organism evidence="5 6">
    <name type="scientific">Luteolibacter pohnpeiensis</name>
    <dbReference type="NCBI Taxonomy" id="454153"/>
    <lineage>
        <taxon>Bacteria</taxon>
        <taxon>Pseudomonadati</taxon>
        <taxon>Verrucomicrobiota</taxon>
        <taxon>Verrucomicrobiia</taxon>
        <taxon>Verrucomicrobiales</taxon>
        <taxon>Verrucomicrobiaceae</taxon>
        <taxon>Luteolibacter</taxon>
    </lineage>
</organism>
<dbReference type="RefSeq" id="WP_200267681.1">
    <property type="nucleotide sequence ID" value="NZ_JAENIJ010000004.1"/>
</dbReference>
<dbReference type="PANTHER" id="PTHR31988:SF19">
    <property type="entry name" value="9-O-ACETYL-N-ACETYLNEURAMINIC ACID DEACETYLASE-RELATED"/>
    <property type="match status" value="1"/>
</dbReference>
<protein>
    <recommendedName>
        <fullName evidence="4">Sialate O-acetylesterase domain-containing protein</fullName>
    </recommendedName>
</protein>
<dbReference type="AlphaFoldDB" id="A0A934S2W5"/>
<feature type="signal peptide" evidence="3">
    <location>
        <begin position="1"/>
        <end position="20"/>
    </location>
</feature>
<dbReference type="Gene3D" id="3.40.50.1110">
    <property type="entry name" value="SGNH hydrolase"/>
    <property type="match status" value="1"/>
</dbReference>
<dbReference type="InterPro" id="IPR005181">
    <property type="entry name" value="SASA"/>
</dbReference>